<evidence type="ECO:0000256" key="4">
    <source>
        <dbReference type="PIRSR" id="PIRSR000097-1"/>
    </source>
</evidence>
<reference evidence="8 9" key="1">
    <citation type="submission" date="2014-07" db="EMBL/GenBank/DDBJ databases">
        <authorList>
            <person name="McCorrison J."/>
            <person name="Sanka R."/>
            <person name="Torralba M."/>
            <person name="Gillis M."/>
            <person name="Haft D.H."/>
            <person name="Methe B."/>
            <person name="Sutton G."/>
            <person name="Nelson K.E."/>
        </authorList>
    </citation>
    <scope>NUCLEOTIDE SEQUENCE [LARGE SCALE GENOMIC DNA]</scope>
    <source>
        <strain evidence="8 9">DNF00011</strain>
    </source>
</reference>
<protein>
    <submittedName>
        <fullName evidence="8">Oxidoreductase</fullName>
    </submittedName>
</protein>
<dbReference type="PROSITE" id="PS00063">
    <property type="entry name" value="ALDOKETO_REDUCTASE_3"/>
    <property type="match status" value="1"/>
</dbReference>
<dbReference type="GO" id="GO:0016616">
    <property type="term" value="F:oxidoreductase activity, acting on the CH-OH group of donors, NAD or NADP as acceptor"/>
    <property type="evidence" value="ECO:0007669"/>
    <property type="project" value="UniProtKB-ARBA"/>
</dbReference>
<organism evidence="8 9">
    <name type="scientific">Pseudoglutamicibacter albus DNF00011</name>
    <dbReference type="NCBI Taxonomy" id="1401063"/>
    <lineage>
        <taxon>Bacteria</taxon>
        <taxon>Bacillati</taxon>
        <taxon>Actinomycetota</taxon>
        <taxon>Actinomycetes</taxon>
        <taxon>Micrococcales</taxon>
        <taxon>Micrococcaceae</taxon>
        <taxon>Pseudoglutamicibacter</taxon>
    </lineage>
</organism>
<keyword evidence="2" id="KW-0521">NADP</keyword>
<dbReference type="PRINTS" id="PR00069">
    <property type="entry name" value="ALDKETRDTASE"/>
</dbReference>
<feature type="active site" description="Proton donor" evidence="4">
    <location>
        <position position="47"/>
    </location>
</feature>
<evidence type="ECO:0000313" key="8">
    <source>
        <dbReference type="EMBL" id="KGF20494.1"/>
    </source>
</evidence>
<dbReference type="FunFam" id="3.20.20.100:FF:000002">
    <property type="entry name" value="2,5-diketo-D-gluconic acid reductase A"/>
    <property type="match status" value="1"/>
</dbReference>
<evidence type="ECO:0000256" key="2">
    <source>
        <dbReference type="ARBA" id="ARBA00022857"/>
    </source>
</evidence>
<name>A0A096AHP8_9MICC</name>
<keyword evidence="3" id="KW-0560">Oxidoreductase</keyword>
<dbReference type="Gene3D" id="3.20.20.100">
    <property type="entry name" value="NADP-dependent oxidoreductase domain"/>
    <property type="match status" value="1"/>
</dbReference>
<dbReference type="Proteomes" id="UP000053528">
    <property type="component" value="Unassembled WGS sequence"/>
</dbReference>
<dbReference type="PIRSF" id="PIRSF000097">
    <property type="entry name" value="AKR"/>
    <property type="match status" value="1"/>
</dbReference>
<sequence>MELTTANGTLIPALAFGTWPLQGAEATEAVRHALELGYRHIDTAEAYENEEAVGAGLRASGLDRDEVYLTTKFQKKWHGRTEVRQALEATLSRLGVDTVDLYLVHWPNPDQDRYVEACQGLEDLRTEGKIRNWGVSNFKPHHLQKVLDAGLAPQVNQISVNPYGAQTEIQEFNTEHNVLTAAYSPLGRGGELLEDATLTRIGQEHGKTPAQVILRWHLQHGRIAVPRSSSPERQAENLAALNFELTPAEIEAIDALNRNDPPRLDADEFGH</sequence>
<feature type="binding site" evidence="5">
    <location>
        <position position="105"/>
    </location>
    <ligand>
        <name>substrate</name>
    </ligand>
</feature>
<gene>
    <name evidence="8" type="ORF">HMPREF2128_05345</name>
</gene>
<comment type="similarity">
    <text evidence="1">Belongs to the aldo/keto reductase family.</text>
</comment>
<accession>A0A096AHP8</accession>
<dbReference type="PROSITE" id="PS00798">
    <property type="entry name" value="ALDOKETO_REDUCTASE_1"/>
    <property type="match status" value="1"/>
</dbReference>
<dbReference type="InterPro" id="IPR020471">
    <property type="entry name" value="AKR"/>
</dbReference>
<evidence type="ECO:0000259" key="7">
    <source>
        <dbReference type="Pfam" id="PF00248"/>
    </source>
</evidence>
<dbReference type="EMBL" id="JRNH01000014">
    <property type="protein sequence ID" value="KGF20494.1"/>
    <property type="molecule type" value="Genomic_DNA"/>
</dbReference>
<evidence type="ECO:0000313" key="9">
    <source>
        <dbReference type="Proteomes" id="UP000053528"/>
    </source>
</evidence>
<dbReference type="InterPro" id="IPR018170">
    <property type="entry name" value="Aldo/ket_reductase_CS"/>
</dbReference>
<evidence type="ECO:0000256" key="1">
    <source>
        <dbReference type="ARBA" id="ARBA00007905"/>
    </source>
</evidence>
<feature type="site" description="Lowers pKa of active site Tyr" evidence="6">
    <location>
        <position position="72"/>
    </location>
</feature>
<dbReference type="InterPro" id="IPR023210">
    <property type="entry name" value="NADP_OxRdtase_dom"/>
</dbReference>
<dbReference type="InterPro" id="IPR036812">
    <property type="entry name" value="NAD(P)_OxRdtase_dom_sf"/>
</dbReference>
<dbReference type="SUPFAM" id="SSF51430">
    <property type="entry name" value="NAD(P)-linked oxidoreductase"/>
    <property type="match status" value="1"/>
</dbReference>
<feature type="domain" description="NADP-dependent oxidoreductase" evidence="7">
    <location>
        <begin position="14"/>
        <end position="257"/>
    </location>
</feature>
<dbReference type="RefSeq" id="WP_035755816.1">
    <property type="nucleotide sequence ID" value="NZ_JRNH01000014.1"/>
</dbReference>
<evidence type="ECO:0000256" key="5">
    <source>
        <dbReference type="PIRSR" id="PIRSR000097-2"/>
    </source>
</evidence>
<dbReference type="Pfam" id="PF00248">
    <property type="entry name" value="Aldo_ket_red"/>
    <property type="match status" value="1"/>
</dbReference>
<dbReference type="AlphaFoldDB" id="A0A096AHP8"/>
<evidence type="ECO:0000256" key="3">
    <source>
        <dbReference type="ARBA" id="ARBA00023002"/>
    </source>
</evidence>
<evidence type="ECO:0000256" key="6">
    <source>
        <dbReference type="PIRSR" id="PIRSR000097-3"/>
    </source>
</evidence>
<dbReference type="PANTHER" id="PTHR43827">
    <property type="entry name" value="2,5-DIKETO-D-GLUCONIC ACID REDUCTASE"/>
    <property type="match status" value="1"/>
</dbReference>
<proteinExistence type="inferred from homology"/>
<dbReference type="PANTHER" id="PTHR43827:SF3">
    <property type="entry name" value="NADP-DEPENDENT OXIDOREDUCTASE DOMAIN-CONTAINING PROTEIN"/>
    <property type="match status" value="1"/>
</dbReference>
<comment type="caution">
    <text evidence="8">The sequence shown here is derived from an EMBL/GenBank/DDBJ whole genome shotgun (WGS) entry which is preliminary data.</text>
</comment>